<reference evidence="1 2" key="1">
    <citation type="journal article" date="2012" name="Eukaryot. Cell">
        <title>Genome sequence of the fungus Glarea lozoyensis: the first genome sequence of a species from the Helotiaceae family.</title>
        <authorList>
            <person name="Youssar L."/>
            <person name="Gruening B.A."/>
            <person name="Erxleben A."/>
            <person name="Guenther S."/>
            <person name="Huettel W."/>
        </authorList>
    </citation>
    <scope>NUCLEOTIDE SEQUENCE [LARGE SCALE GENOMIC DNA]</scope>
    <source>
        <strain evidence="2">ATCC 74030 / MF5533</strain>
    </source>
</reference>
<organism evidence="1 2">
    <name type="scientific">Glarea lozoyensis (strain ATCC 74030 / MF5533)</name>
    <dbReference type="NCBI Taxonomy" id="1104152"/>
    <lineage>
        <taxon>Eukaryota</taxon>
        <taxon>Fungi</taxon>
        <taxon>Dikarya</taxon>
        <taxon>Ascomycota</taxon>
        <taxon>Pezizomycotina</taxon>
        <taxon>Leotiomycetes</taxon>
        <taxon>Helotiales</taxon>
        <taxon>Helotiaceae</taxon>
        <taxon>Glarea</taxon>
    </lineage>
</organism>
<dbReference type="AlphaFoldDB" id="H0ECR9"/>
<dbReference type="InParanoid" id="H0ECR9"/>
<name>H0ECR9_GLAL7</name>
<proteinExistence type="predicted"/>
<dbReference type="Proteomes" id="UP000005446">
    <property type="component" value="Unassembled WGS sequence"/>
</dbReference>
<protein>
    <submittedName>
        <fullName evidence="1">Uncharacterized protein</fullName>
    </submittedName>
</protein>
<sequence>MGEFTMSSIAAIEKRVRSSRLSVTTSSGCFEMLYLDT</sequence>
<keyword evidence="2" id="KW-1185">Reference proteome</keyword>
<evidence type="ECO:0000313" key="1">
    <source>
        <dbReference type="EMBL" id="EHL03573.1"/>
    </source>
</evidence>
<dbReference type="EMBL" id="AGUE01000006">
    <property type="protein sequence ID" value="EHL03573.1"/>
    <property type="molecule type" value="Genomic_DNA"/>
</dbReference>
<evidence type="ECO:0000313" key="2">
    <source>
        <dbReference type="Proteomes" id="UP000005446"/>
    </source>
</evidence>
<comment type="caution">
    <text evidence="1">The sequence shown here is derived from an EMBL/GenBank/DDBJ whole genome shotgun (WGS) entry which is preliminary data.</text>
</comment>
<accession>H0ECR9</accession>
<dbReference type="HOGENOM" id="CLU_3351212_0_0_1"/>
<gene>
    <name evidence="1" type="ORF">M7I_0214</name>
</gene>